<feature type="transmembrane region" description="Helical" evidence="8">
    <location>
        <begin position="33"/>
        <end position="57"/>
    </location>
</feature>
<dbReference type="CDD" id="cd00386">
    <property type="entry name" value="Heme_Cu_Oxidase_III_like"/>
    <property type="match status" value="1"/>
</dbReference>
<keyword evidence="6 8" id="KW-0472">Membrane</keyword>
<evidence type="ECO:0000256" key="1">
    <source>
        <dbReference type="ARBA" id="ARBA00004651"/>
    </source>
</evidence>
<evidence type="ECO:0000313" key="11">
    <source>
        <dbReference type="Proteomes" id="UP001629392"/>
    </source>
</evidence>
<evidence type="ECO:0000256" key="6">
    <source>
        <dbReference type="ARBA" id="ARBA00023136"/>
    </source>
</evidence>
<feature type="domain" description="Heme-copper oxidase subunit III family profile" evidence="9">
    <location>
        <begin position="29"/>
        <end position="207"/>
    </location>
</feature>
<gene>
    <name evidence="10" type="ORF">PQQ73_03845</name>
</gene>
<evidence type="ECO:0000259" key="9">
    <source>
        <dbReference type="PROSITE" id="PS50253"/>
    </source>
</evidence>
<reference evidence="10 11" key="1">
    <citation type="journal article" date="2024" name="Chem. Sci.">
        <title>Discovery of megapolipeptins by genome mining of a Burkholderiales bacteria collection.</title>
        <authorList>
            <person name="Paulo B.S."/>
            <person name="Recchia M.J.J."/>
            <person name="Lee S."/>
            <person name="Fergusson C.H."/>
            <person name="Romanowski S.B."/>
            <person name="Hernandez A."/>
            <person name="Krull N."/>
            <person name="Liu D.Y."/>
            <person name="Cavanagh H."/>
            <person name="Bos A."/>
            <person name="Gray C.A."/>
            <person name="Murphy B.T."/>
            <person name="Linington R.G."/>
            <person name="Eustaquio A.S."/>
        </authorList>
    </citation>
    <scope>NUCLEOTIDE SEQUENCE [LARGE SCALE GENOMIC DNA]</scope>
    <source>
        <strain evidence="10 11">RL17-350-BIC-E</strain>
    </source>
</reference>
<dbReference type="Pfam" id="PF00510">
    <property type="entry name" value="COX3"/>
    <property type="match status" value="1"/>
</dbReference>
<accession>A0ABW9E9F4</accession>
<keyword evidence="3" id="KW-1003">Cell membrane</keyword>
<dbReference type="InterPro" id="IPR024791">
    <property type="entry name" value="Cyt_c/ubiquinol_Oxase_su3"/>
</dbReference>
<feature type="transmembrane region" description="Helical" evidence="8">
    <location>
        <begin position="142"/>
        <end position="173"/>
    </location>
</feature>
<dbReference type="Proteomes" id="UP001629392">
    <property type="component" value="Unassembled WGS sequence"/>
</dbReference>
<keyword evidence="5 8" id="KW-1133">Transmembrane helix</keyword>
<protein>
    <submittedName>
        <fullName evidence="10">Cytochrome c oxidase subunit 3</fullName>
    </submittedName>
</protein>
<evidence type="ECO:0000256" key="3">
    <source>
        <dbReference type="ARBA" id="ARBA00022475"/>
    </source>
</evidence>
<dbReference type="SUPFAM" id="SSF81452">
    <property type="entry name" value="Cytochrome c oxidase subunit III-like"/>
    <property type="match status" value="1"/>
</dbReference>
<dbReference type="Gene3D" id="1.20.120.80">
    <property type="entry name" value="Cytochrome c oxidase, subunit III, four-helix bundle"/>
    <property type="match status" value="1"/>
</dbReference>
<dbReference type="InterPro" id="IPR013833">
    <property type="entry name" value="Cyt_c_oxidase_su3_a-hlx"/>
</dbReference>
<evidence type="ECO:0000256" key="7">
    <source>
        <dbReference type="RuleBase" id="RU003376"/>
    </source>
</evidence>
<evidence type="ECO:0000256" key="2">
    <source>
        <dbReference type="ARBA" id="ARBA00010581"/>
    </source>
</evidence>
<evidence type="ECO:0000256" key="5">
    <source>
        <dbReference type="ARBA" id="ARBA00022989"/>
    </source>
</evidence>
<feature type="transmembrane region" description="Helical" evidence="8">
    <location>
        <begin position="104"/>
        <end position="122"/>
    </location>
</feature>
<organism evidence="10 11">
    <name type="scientific">Paraburkholderia strydomiana</name>
    <dbReference type="NCBI Taxonomy" id="1245417"/>
    <lineage>
        <taxon>Bacteria</taxon>
        <taxon>Pseudomonadati</taxon>
        <taxon>Pseudomonadota</taxon>
        <taxon>Betaproteobacteria</taxon>
        <taxon>Burkholderiales</taxon>
        <taxon>Burkholderiaceae</taxon>
        <taxon>Paraburkholderia</taxon>
    </lineage>
</organism>
<dbReference type="PANTHER" id="PTHR11403">
    <property type="entry name" value="CYTOCHROME C OXIDASE SUBUNIT III"/>
    <property type="match status" value="1"/>
</dbReference>
<dbReference type="PANTHER" id="PTHR11403:SF2">
    <property type="entry name" value="CYTOCHROME BO(3) UBIQUINOL OXIDASE SUBUNIT 3"/>
    <property type="match status" value="1"/>
</dbReference>
<dbReference type="InterPro" id="IPR000298">
    <property type="entry name" value="Cyt_c_oxidase-like_su3"/>
</dbReference>
<keyword evidence="4 7" id="KW-0812">Transmembrane</keyword>
<comment type="caution">
    <text evidence="10">The sequence shown here is derived from an EMBL/GenBank/DDBJ whole genome shotgun (WGS) entry which is preliminary data.</text>
</comment>
<sequence>MSDAIDLNQPSGEPVEPLLCLPVGSAGERSGGWWGCLMLIVTEGSLFGYLIFSYLYLASQSPQHWPPEGLPKLGLGIANTLILLSSSVFVWWCERCVRRRRLRWAVASMAAGVALGGVFMGVQLLEWRDHPYGVTTHLYGSLYFTITGFHMAHVAVGIVVLLFLLLWTALGYFDDKRCAALTIGGLYWHFVDVVWLFIFSTLYLTPYLFQGWSWQSR</sequence>
<keyword evidence="11" id="KW-1185">Reference proteome</keyword>
<dbReference type="RefSeq" id="WP_408141101.1">
    <property type="nucleotide sequence ID" value="NZ_JAQQCJ010000002.1"/>
</dbReference>
<dbReference type="PROSITE" id="PS50253">
    <property type="entry name" value="COX3"/>
    <property type="match status" value="1"/>
</dbReference>
<comment type="subcellular location">
    <subcellularLocation>
        <location evidence="1 7">Cell membrane</location>
        <topology evidence="1 7">Multi-pass membrane protein</topology>
    </subcellularLocation>
</comment>
<feature type="transmembrane region" description="Helical" evidence="8">
    <location>
        <begin position="185"/>
        <end position="209"/>
    </location>
</feature>
<comment type="similarity">
    <text evidence="2 7">Belongs to the cytochrome c oxidase subunit 3 family.</text>
</comment>
<evidence type="ECO:0000256" key="8">
    <source>
        <dbReference type="SAM" id="Phobius"/>
    </source>
</evidence>
<feature type="transmembrane region" description="Helical" evidence="8">
    <location>
        <begin position="69"/>
        <end position="92"/>
    </location>
</feature>
<dbReference type="InterPro" id="IPR035973">
    <property type="entry name" value="Cyt_c_oxidase_su3-like_sf"/>
</dbReference>
<evidence type="ECO:0000313" key="10">
    <source>
        <dbReference type="EMBL" id="MFM0715457.1"/>
    </source>
</evidence>
<evidence type="ECO:0000256" key="4">
    <source>
        <dbReference type="ARBA" id="ARBA00022692"/>
    </source>
</evidence>
<dbReference type="EMBL" id="JAQQCL010000002">
    <property type="protein sequence ID" value="MFM0715457.1"/>
    <property type="molecule type" value="Genomic_DNA"/>
</dbReference>
<proteinExistence type="inferred from homology"/>
<name>A0ABW9E9F4_9BURK</name>